<comment type="caution">
    <text evidence="1">The sequence shown here is derived from an EMBL/GenBank/DDBJ whole genome shotgun (WGS) entry which is preliminary data.</text>
</comment>
<organism evidence="1 2">
    <name type="scientific">Streptomyces sulfonofaciens</name>
    <dbReference type="NCBI Taxonomy" id="68272"/>
    <lineage>
        <taxon>Bacteria</taxon>
        <taxon>Bacillati</taxon>
        <taxon>Actinomycetota</taxon>
        <taxon>Actinomycetes</taxon>
        <taxon>Kitasatosporales</taxon>
        <taxon>Streptomycetaceae</taxon>
        <taxon>Streptomyces</taxon>
    </lineage>
</organism>
<protein>
    <submittedName>
        <fullName evidence="1">Uncharacterized protein</fullName>
    </submittedName>
</protein>
<reference evidence="1" key="1">
    <citation type="journal article" date="2014" name="Int. J. Syst. Evol. Microbiol.">
        <title>Complete genome sequence of Corynebacterium casei LMG S-19264T (=DSM 44701T), isolated from a smear-ripened cheese.</title>
        <authorList>
            <consortium name="US DOE Joint Genome Institute (JGI-PGF)"/>
            <person name="Walter F."/>
            <person name="Albersmeier A."/>
            <person name="Kalinowski J."/>
            <person name="Ruckert C."/>
        </authorList>
    </citation>
    <scope>NUCLEOTIDE SEQUENCE</scope>
    <source>
        <strain evidence="1">JCM 5069</strain>
    </source>
</reference>
<keyword evidence="2" id="KW-1185">Reference proteome</keyword>
<dbReference type="AlphaFoldDB" id="A0A919FPU1"/>
<dbReference type="Proteomes" id="UP000603708">
    <property type="component" value="Unassembled WGS sequence"/>
</dbReference>
<evidence type="ECO:0000313" key="2">
    <source>
        <dbReference type="Proteomes" id="UP000603708"/>
    </source>
</evidence>
<dbReference type="EMBL" id="BNCD01000001">
    <property type="protein sequence ID" value="GHH70058.1"/>
    <property type="molecule type" value="Genomic_DNA"/>
</dbReference>
<evidence type="ECO:0000313" key="1">
    <source>
        <dbReference type="EMBL" id="GHH70058.1"/>
    </source>
</evidence>
<accession>A0A919FPU1</accession>
<name>A0A919FPU1_9ACTN</name>
<reference evidence="1" key="2">
    <citation type="submission" date="2020-09" db="EMBL/GenBank/DDBJ databases">
        <authorList>
            <person name="Sun Q."/>
            <person name="Ohkuma M."/>
        </authorList>
    </citation>
    <scope>NUCLEOTIDE SEQUENCE</scope>
    <source>
        <strain evidence="1">JCM 5069</strain>
    </source>
</reference>
<gene>
    <name evidence="1" type="ORF">GCM10018793_03520</name>
</gene>
<sequence length="78" mass="8270">MTGITTHLSHQGMPAKIPRTAIVLTVLNFYDLYNLCAAADPNSRGAARPGARAPRLCRAFDAKRPGGKTEVPAALVLP</sequence>
<proteinExistence type="predicted"/>